<accession>A0AAE1AC29</accession>
<proteinExistence type="predicted"/>
<reference evidence="1" key="1">
    <citation type="journal article" date="2023" name="G3 (Bethesda)">
        <title>A reference genome for the long-term kleptoplast-retaining sea slug Elysia crispata morphotype clarki.</title>
        <authorList>
            <person name="Eastman K.E."/>
            <person name="Pendleton A.L."/>
            <person name="Shaikh M.A."/>
            <person name="Suttiyut T."/>
            <person name="Ogas R."/>
            <person name="Tomko P."/>
            <person name="Gavelis G."/>
            <person name="Widhalm J.R."/>
            <person name="Wisecaver J.H."/>
        </authorList>
    </citation>
    <scope>NUCLEOTIDE SEQUENCE</scope>
    <source>
        <strain evidence="1">ECLA1</strain>
    </source>
</reference>
<organism evidence="1 2">
    <name type="scientific">Elysia crispata</name>
    <name type="common">lettuce slug</name>
    <dbReference type="NCBI Taxonomy" id="231223"/>
    <lineage>
        <taxon>Eukaryota</taxon>
        <taxon>Metazoa</taxon>
        <taxon>Spiralia</taxon>
        <taxon>Lophotrochozoa</taxon>
        <taxon>Mollusca</taxon>
        <taxon>Gastropoda</taxon>
        <taxon>Heterobranchia</taxon>
        <taxon>Euthyneura</taxon>
        <taxon>Panpulmonata</taxon>
        <taxon>Sacoglossa</taxon>
        <taxon>Placobranchoidea</taxon>
        <taxon>Plakobranchidae</taxon>
        <taxon>Elysia</taxon>
    </lineage>
</organism>
<protein>
    <submittedName>
        <fullName evidence="1">Uncharacterized protein</fullName>
    </submittedName>
</protein>
<sequence>MFGGELDCPDVMSLKIYVANKEVIELRWEQNSGKVLETNFIRRASDMSVPGKPNAVFTRVFSKQNVTEV</sequence>
<evidence type="ECO:0000313" key="2">
    <source>
        <dbReference type="Proteomes" id="UP001283361"/>
    </source>
</evidence>
<comment type="caution">
    <text evidence="1">The sequence shown here is derived from an EMBL/GenBank/DDBJ whole genome shotgun (WGS) entry which is preliminary data.</text>
</comment>
<dbReference type="AlphaFoldDB" id="A0AAE1AC29"/>
<gene>
    <name evidence="1" type="ORF">RRG08_021938</name>
</gene>
<dbReference type="Proteomes" id="UP001283361">
    <property type="component" value="Unassembled WGS sequence"/>
</dbReference>
<keyword evidence="2" id="KW-1185">Reference proteome</keyword>
<name>A0AAE1AC29_9GAST</name>
<dbReference type="EMBL" id="JAWDGP010002165">
    <property type="protein sequence ID" value="KAK3785138.1"/>
    <property type="molecule type" value="Genomic_DNA"/>
</dbReference>
<evidence type="ECO:0000313" key="1">
    <source>
        <dbReference type="EMBL" id="KAK3785138.1"/>
    </source>
</evidence>